<comment type="caution">
    <text evidence="2">The sequence shown here is derived from an EMBL/GenBank/DDBJ whole genome shotgun (WGS) entry which is preliminary data.</text>
</comment>
<dbReference type="Proteomes" id="UP001549920">
    <property type="component" value="Unassembled WGS sequence"/>
</dbReference>
<feature type="region of interest" description="Disordered" evidence="1">
    <location>
        <begin position="552"/>
        <end position="719"/>
    </location>
</feature>
<dbReference type="InterPro" id="IPR016024">
    <property type="entry name" value="ARM-type_fold"/>
</dbReference>
<feature type="compositionally biased region" description="Basic and acidic residues" evidence="1">
    <location>
        <begin position="755"/>
        <end position="777"/>
    </location>
</feature>
<feature type="compositionally biased region" description="Polar residues" evidence="1">
    <location>
        <begin position="687"/>
        <end position="699"/>
    </location>
</feature>
<dbReference type="EMBL" id="JBEUOH010000016">
    <property type="protein sequence ID" value="KAL0872188.1"/>
    <property type="molecule type" value="Genomic_DNA"/>
</dbReference>
<dbReference type="PANTHER" id="PTHR34105">
    <property type="entry name" value="PROLINE-, GLUTAMIC ACID- AND LEUCINE-RICH PROTEIN 1"/>
    <property type="match status" value="1"/>
</dbReference>
<dbReference type="PANTHER" id="PTHR34105:SF1">
    <property type="entry name" value="PROLINE-, GLUTAMIC ACID- AND LEUCINE-RICH PROTEIN 1"/>
    <property type="match status" value="1"/>
</dbReference>
<proteinExistence type="predicted"/>
<evidence type="ECO:0000256" key="1">
    <source>
        <dbReference type="SAM" id="MobiDB-lite"/>
    </source>
</evidence>
<feature type="region of interest" description="Disordered" evidence="1">
    <location>
        <begin position="755"/>
        <end position="778"/>
    </location>
</feature>
<protein>
    <submittedName>
        <fullName evidence="2">Uncharacterized protein</fullName>
    </submittedName>
</protein>
<dbReference type="SUPFAM" id="SSF48371">
    <property type="entry name" value="ARM repeat"/>
    <property type="match status" value="1"/>
</dbReference>
<evidence type="ECO:0000313" key="2">
    <source>
        <dbReference type="EMBL" id="KAL0872188.1"/>
    </source>
</evidence>
<feature type="compositionally biased region" description="Polar residues" evidence="1">
    <location>
        <begin position="655"/>
        <end position="675"/>
    </location>
</feature>
<feature type="compositionally biased region" description="Basic and acidic residues" evidence="1">
    <location>
        <begin position="643"/>
        <end position="654"/>
    </location>
</feature>
<sequence>MSQILNKVRDVDPNNSDAVKEVLSTFFQNLTKHTDVDSNRWLRALESIVNRFPKFCGTHRNTIETYLSQFLDSPNYYNVIEAAKCAHALQQVRPSQEKAATPKACWREHLVVLNNAAHSLLGAIFPNSVDMYKNSGNKLQLQFTATSPLCIALDQITVVPKTQNSSVHKQALLSTRLRNVFVFLQATLVEMYPAPKPVPPQAILEVVVRALSISSGVKQNQDISTIVTVKIQALRTLDALVACLGPNLIPFSALIFKFVLQTLKWCSENVNEESSQVRRGAYDTLRRWLHTLNTHRLADSSRGRSWEDELAQHIIDDITPAKHIVQLTMSSQSTKNLSKKAKRKLANSMLQESTIASHTPGEKNKIAVSEETNDDIALSALDCAETFLHVCGVFLKPTTHKLFQERLVRECYNIDAYSTERAIGLVRVLEALRKTTPATVPPPTQYCLQLYSVLVNSRVDEISKFCSQALLDIRLHLHCSPPSLNFAIAAPVEQKADKPKKMSAKNRAALESLLGADKVPTEAVEEVITLSDEPSKKKPRLEDVEIADKISVSSESASDVEISDDDSDVLEIDVDDEGEPDKSEGLVSNENTADTTGNTADTNENTVDTNENIPVSTEKPAKVLDVAKQTKEESQATTQATSEEVRTNDEESRDTAANPSESNEQTEESPASQEGDTTDAPARSIYTAHTQLPLNASTDSSEERNSPHSMEVTYDFPSTGTEKVTILEKPEDDNLPCTNDTDDIAITCGQVVKNSQDDIEKNKENEEPKLNGDKSPVKADNIISDKITGTKDVTVEDMLADFVDEINEEKTEA</sequence>
<evidence type="ECO:0000313" key="3">
    <source>
        <dbReference type="Proteomes" id="UP001549920"/>
    </source>
</evidence>
<feature type="compositionally biased region" description="Acidic residues" evidence="1">
    <location>
        <begin position="561"/>
        <end position="579"/>
    </location>
</feature>
<accession>A0ABR3HP79</accession>
<keyword evidence="3" id="KW-1185">Reference proteome</keyword>
<reference evidence="2 3" key="1">
    <citation type="submission" date="2024-06" db="EMBL/GenBank/DDBJ databases">
        <title>A chromosome-level genome assembly of beet webworm, Loxostege sticticalis.</title>
        <authorList>
            <person name="Zhang Y."/>
        </authorList>
    </citation>
    <scope>NUCLEOTIDE SEQUENCE [LARGE SCALE GENOMIC DNA]</scope>
    <source>
        <strain evidence="2">AQ026</strain>
        <tissue evidence="2">Whole body</tissue>
    </source>
</reference>
<organism evidence="2 3">
    <name type="scientific">Loxostege sticticalis</name>
    <name type="common">Beet webworm moth</name>
    <dbReference type="NCBI Taxonomy" id="481309"/>
    <lineage>
        <taxon>Eukaryota</taxon>
        <taxon>Metazoa</taxon>
        <taxon>Ecdysozoa</taxon>
        <taxon>Arthropoda</taxon>
        <taxon>Hexapoda</taxon>
        <taxon>Insecta</taxon>
        <taxon>Pterygota</taxon>
        <taxon>Neoptera</taxon>
        <taxon>Endopterygota</taxon>
        <taxon>Lepidoptera</taxon>
        <taxon>Glossata</taxon>
        <taxon>Ditrysia</taxon>
        <taxon>Pyraloidea</taxon>
        <taxon>Crambidae</taxon>
        <taxon>Pyraustinae</taxon>
        <taxon>Loxostege</taxon>
    </lineage>
</organism>
<gene>
    <name evidence="2" type="ORF">ABMA27_004595</name>
</gene>
<name>A0ABR3HP79_LOXSC</name>
<feature type="compositionally biased region" description="Low complexity" evidence="1">
    <location>
        <begin position="589"/>
        <end position="612"/>
    </location>
</feature>